<dbReference type="Gene3D" id="3.20.20.80">
    <property type="entry name" value="Glycosidases"/>
    <property type="match status" value="1"/>
</dbReference>
<evidence type="ECO:0000313" key="2">
    <source>
        <dbReference type="EMBL" id="KAF4652962.1"/>
    </source>
</evidence>
<accession>A0A7J6KXB1</accession>
<evidence type="ECO:0008006" key="5">
    <source>
        <dbReference type="Google" id="ProtNLM"/>
    </source>
</evidence>
<dbReference type="OrthoDB" id="73875at2759"/>
<comment type="caution">
    <text evidence="1">The sequence shown here is derived from an EMBL/GenBank/DDBJ whole genome shotgun (WGS) entry which is preliminary data.</text>
</comment>
<gene>
    <name evidence="2" type="ORF">FOL46_009417</name>
    <name evidence="1" type="ORF">FOZ61_010404</name>
</gene>
<dbReference type="Proteomes" id="UP000570595">
    <property type="component" value="Unassembled WGS sequence"/>
</dbReference>
<dbReference type="SUPFAM" id="SSF51445">
    <property type="entry name" value="(Trans)glycosidases"/>
    <property type="match status" value="1"/>
</dbReference>
<evidence type="ECO:0000313" key="3">
    <source>
        <dbReference type="Proteomes" id="UP000570595"/>
    </source>
</evidence>
<dbReference type="InterPro" id="IPR017853">
    <property type="entry name" value="GH"/>
</dbReference>
<dbReference type="Gene3D" id="3.40.5.30">
    <property type="entry name" value="(Trans)glycosidases - domain 2"/>
    <property type="match status" value="1"/>
</dbReference>
<dbReference type="AlphaFoldDB" id="A0A7J6KXB1"/>
<organism evidence="1 3">
    <name type="scientific">Perkinsus olseni</name>
    <name type="common">Perkinsus atlanticus</name>
    <dbReference type="NCBI Taxonomy" id="32597"/>
    <lineage>
        <taxon>Eukaryota</taxon>
        <taxon>Sar</taxon>
        <taxon>Alveolata</taxon>
        <taxon>Perkinsozoa</taxon>
        <taxon>Perkinsea</taxon>
        <taxon>Perkinsida</taxon>
        <taxon>Perkinsidae</taxon>
        <taxon>Perkinsus</taxon>
    </lineage>
</organism>
<dbReference type="Proteomes" id="UP000572268">
    <property type="component" value="Unassembled WGS sequence"/>
</dbReference>
<reference evidence="3 4" key="1">
    <citation type="submission" date="2020-04" db="EMBL/GenBank/DDBJ databases">
        <title>Perkinsus olseni comparative genomics.</title>
        <authorList>
            <person name="Bogema D.R."/>
        </authorList>
    </citation>
    <scope>NUCLEOTIDE SEQUENCE [LARGE SCALE GENOMIC DNA]</scope>
    <source>
        <strain evidence="1">ATCC PRA-179</strain>
        <strain evidence="2">ATCC PRA-31</strain>
    </source>
</reference>
<evidence type="ECO:0000313" key="1">
    <source>
        <dbReference type="EMBL" id="KAF4651524.1"/>
    </source>
</evidence>
<sequence length="202" mass="22508">MKETKKNVKRNGRNVNGSVAIITSYALYKAIDLCGPVDKCLWMGIPSTDTYPSAGYDNFRDPRGQSSIDWVRNIVREWKDVQGLPPAKFAIGVPLYGESATGAQIPYFKLVEMGADPKGKGSFAGYFFDSQPVLQDKIDLSNNEGLGGHMAWSLRSDLRPRTRFPSSTGEQFSESAKHDASYFCYTKHRGGTNMIVLPLWRI</sequence>
<proteinExistence type="predicted"/>
<name>A0A7J6KXB1_PEROL</name>
<dbReference type="EMBL" id="JABAHT010000840">
    <property type="protein sequence ID" value="KAF4651524.1"/>
    <property type="molecule type" value="Genomic_DNA"/>
</dbReference>
<protein>
    <recommendedName>
        <fullName evidence="5">Chitinase</fullName>
    </recommendedName>
</protein>
<dbReference type="EMBL" id="JABANN010000857">
    <property type="protein sequence ID" value="KAF4652962.1"/>
    <property type="molecule type" value="Genomic_DNA"/>
</dbReference>
<evidence type="ECO:0000313" key="4">
    <source>
        <dbReference type="Proteomes" id="UP000572268"/>
    </source>
</evidence>